<dbReference type="PROSITE" id="PS01303">
    <property type="entry name" value="BCCT"/>
    <property type="match status" value="1"/>
</dbReference>
<dbReference type="InterPro" id="IPR018093">
    <property type="entry name" value="BCCT_CS"/>
</dbReference>
<evidence type="ECO:0000256" key="2">
    <source>
        <dbReference type="ARBA" id="ARBA00005658"/>
    </source>
</evidence>
<feature type="transmembrane region" description="Helical" evidence="8">
    <location>
        <begin position="99"/>
        <end position="118"/>
    </location>
</feature>
<evidence type="ECO:0000256" key="7">
    <source>
        <dbReference type="ARBA" id="ARBA00023136"/>
    </source>
</evidence>
<name>A0A1B1N873_9MICO</name>
<dbReference type="AlphaFoldDB" id="A0A1B1N873"/>
<feature type="transmembrane region" description="Helical" evidence="8">
    <location>
        <begin position="452"/>
        <end position="471"/>
    </location>
</feature>
<proteinExistence type="inferred from homology"/>
<feature type="transmembrane region" description="Helical" evidence="8">
    <location>
        <begin position="240"/>
        <end position="261"/>
    </location>
</feature>
<keyword evidence="3" id="KW-0813">Transport</keyword>
<sequence length="615" mass="65737">MCSATAEILFKNSTTTESEIMSESVKNTEQAKEPVHHETSVEQQLLDHGVKLGPGGIAPRVFWPALVVVAAVALFSAIFTETAGSLWNAIQSGIVTNFGWFYTIVIAGFVVFALFLAFSRFGDITLGRDGEEAEFGLGSWFAMLFAAGMGIGLVFYGVAEPLTFFTSPPPGLSPDATTAGTAERAMAQTFMHWGFHPWSVYVIIGLALAYAIHRKGRPVSIRWALEPLFGDRVKGTLGDVVDVLAIVGTVFGVATSLGLGVTQVATGLSELGVVDEATNTLLVILIVCITAIAVVSVVSGVGKGIRYLSNANLILAGVFLLAVLLLGPTLFLARDFVQSLGAYAANIVPMTFEGFAYSGEEGISWASGWTIFYWGWWISWAPFVGVFIARISRGRTVREFVAGALLVPTLVSFVWFTVMGGTAIMRQIEQGDLVGPDGVTAEIALFDTLNTLPLGSILSGIAIVLVVIFFVTSSDSGSLVVDMLASGGHPDPPTWSRVLWASLEGLVAIGLLLAGGSAGLSALQAGSVATGFPFAIVMVLIAISLYKALSSEHRIIMQSEMRTRRRELTGELEENFDDVFGPKVDDRIDYALSSTHGANWRLGRRKKAQEESQSR</sequence>
<comment type="similarity">
    <text evidence="2">Belongs to the BCCT transporter (TC 2.A.15) family.</text>
</comment>
<accession>A0A1B1N873</accession>
<reference evidence="9 10" key="1">
    <citation type="submission" date="2016-03" db="EMBL/GenBank/DDBJ databases">
        <title>Shallow-sea hydrothermal system.</title>
        <authorList>
            <person name="Tang K."/>
        </authorList>
    </citation>
    <scope>NUCLEOTIDE SEQUENCE [LARGE SCALE GENOMIC DNA]</scope>
    <source>
        <strain evidence="9 10">JLT9</strain>
    </source>
</reference>
<feature type="transmembrane region" description="Helical" evidence="8">
    <location>
        <begin position="195"/>
        <end position="212"/>
    </location>
</feature>
<evidence type="ECO:0000256" key="8">
    <source>
        <dbReference type="SAM" id="Phobius"/>
    </source>
</evidence>
<dbReference type="Pfam" id="PF02028">
    <property type="entry name" value="BCCT"/>
    <property type="match status" value="1"/>
</dbReference>
<dbReference type="Proteomes" id="UP000092482">
    <property type="component" value="Chromosome"/>
</dbReference>
<dbReference type="EMBL" id="CP014989">
    <property type="protein sequence ID" value="ANS77630.1"/>
    <property type="molecule type" value="Genomic_DNA"/>
</dbReference>
<keyword evidence="6 8" id="KW-1133">Transmembrane helix</keyword>
<evidence type="ECO:0000256" key="6">
    <source>
        <dbReference type="ARBA" id="ARBA00022989"/>
    </source>
</evidence>
<dbReference type="PANTHER" id="PTHR30047">
    <property type="entry name" value="HIGH-AFFINITY CHOLINE TRANSPORT PROTEIN-RELATED"/>
    <property type="match status" value="1"/>
</dbReference>
<keyword evidence="7 8" id="KW-0472">Membrane</keyword>
<gene>
    <name evidence="9" type="ORF">SGUI_0234</name>
</gene>
<dbReference type="OrthoDB" id="9775735at2"/>
<dbReference type="InterPro" id="IPR000060">
    <property type="entry name" value="BCCT_transptr"/>
</dbReference>
<feature type="transmembrane region" description="Helical" evidence="8">
    <location>
        <begin position="531"/>
        <end position="549"/>
    </location>
</feature>
<feature type="transmembrane region" description="Helical" evidence="8">
    <location>
        <begin position="281"/>
        <end position="301"/>
    </location>
</feature>
<keyword evidence="5 8" id="KW-0812">Transmembrane</keyword>
<feature type="transmembrane region" description="Helical" evidence="8">
    <location>
        <begin position="505"/>
        <end position="525"/>
    </location>
</feature>
<organism evidence="9 10">
    <name type="scientific">Serinicoccus hydrothermalis</name>
    <dbReference type="NCBI Taxonomy" id="1758689"/>
    <lineage>
        <taxon>Bacteria</taxon>
        <taxon>Bacillati</taxon>
        <taxon>Actinomycetota</taxon>
        <taxon>Actinomycetes</taxon>
        <taxon>Micrococcales</taxon>
        <taxon>Ornithinimicrobiaceae</taxon>
        <taxon>Serinicoccus</taxon>
    </lineage>
</organism>
<dbReference type="STRING" id="1758689.SGUI_0234"/>
<comment type="subcellular location">
    <subcellularLocation>
        <location evidence="1">Cell membrane</location>
        <topology evidence="1">Multi-pass membrane protein</topology>
    </subcellularLocation>
</comment>
<evidence type="ECO:0000256" key="3">
    <source>
        <dbReference type="ARBA" id="ARBA00022448"/>
    </source>
</evidence>
<dbReference type="PANTHER" id="PTHR30047:SF7">
    <property type="entry name" value="HIGH-AFFINITY CHOLINE TRANSPORT PROTEIN"/>
    <property type="match status" value="1"/>
</dbReference>
<dbReference type="KEGG" id="serj:SGUI_0234"/>
<evidence type="ECO:0000313" key="10">
    <source>
        <dbReference type="Proteomes" id="UP000092482"/>
    </source>
</evidence>
<dbReference type="GO" id="GO:0022857">
    <property type="term" value="F:transmembrane transporter activity"/>
    <property type="evidence" value="ECO:0007669"/>
    <property type="project" value="InterPro"/>
</dbReference>
<dbReference type="GO" id="GO:0005886">
    <property type="term" value="C:plasma membrane"/>
    <property type="evidence" value="ECO:0007669"/>
    <property type="project" value="UniProtKB-SubCell"/>
</dbReference>
<feature type="transmembrane region" description="Helical" evidence="8">
    <location>
        <begin position="371"/>
        <end position="389"/>
    </location>
</feature>
<evidence type="ECO:0000256" key="4">
    <source>
        <dbReference type="ARBA" id="ARBA00022475"/>
    </source>
</evidence>
<keyword evidence="10" id="KW-1185">Reference proteome</keyword>
<evidence type="ECO:0000313" key="9">
    <source>
        <dbReference type="EMBL" id="ANS77630.1"/>
    </source>
</evidence>
<dbReference type="PATRIC" id="fig|1758689.4.peg.240"/>
<feature type="transmembrane region" description="Helical" evidence="8">
    <location>
        <begin position="401"/>
        <end position="425"/>
    </location>
</feature>
<keyword evidence="4" id="KW-1003">Cell membrane</keyword>
<dbReference type="NCBIfam" id="TIGR00842">
    <property type="entry name" value="bcct"/>
    <property type="match status" value="1"/>
</dbReference>
<protein>
    <submittedName>
        <fullName evidence="9">High-affinity choline uptake protein BetT</fullName>
    </submittedName>
</protein>
<evidence type="ECO:0000256" key="5">
    <source>
        <dbReference type="ARBA" id="ARBA00022692"/>
    </source>
</evidence>
<feature type="transmembrane region" description="Helical" evidence="8">
    <location>
        <begin position="61"/>
        <end position="79"/>
    </location>
</feature>
<feature type="transmembrane region" description="Helical" evidence="8">
    <location>
        <begin position="313"/>
        <end position="333"/>
    </location>
</feature>
<feature type="transmembrane region" description="Helical" evidence="8">
    <location>
        <begin position="139"/>
        <end position="159"/>
    </location>
</feature>
<evidence type="ECO:0000256" key="1">
    <source>
        <dbReference type="ARBA" id="ARBA00004651"/>
    </source>
</evidence>